<proteinExistence type="predicted"/>
<evidence type="ECO:0000313" key="3">
    <source>
        <dbReference type="Proteomes" id="UP001268256"/>
    </source>
</evidence>
<keyword evidence="3" id="KW-1185">Reference proteome</keyword>
<dbReference type="Proteomes" id="UP001268256">
    <property type="component" value="Unassembled WGS sequence"/>
</dbReference>
<name>A0AAE4JY88_9CYAN</name>
<comment type="caution">
    <text evidence="2">The sequence shown here is derived from an EMBL/GenBank/DDBJ whole genome shotgun (WGS) entry which is preliminary data.</text>
</comment>
<evidence type="ECO:0000256" key="1">
    <source>
        <dbReference type="SAM" id="MobiDB-lite"/>
    </source>
</evidence>
<feature type="compositionally biased region" description="Polar residues" evidence="1">
    <location>
        <begin position="58"/>
        <end position="70"/>
    </location>
</feature>
<accession>A0AAE4JY88</accession>
<organism evidence="2 3">
    <name type="scientific">Pseudocalidococcus azoricus BACA0444</name>
    <dbReference type="NCBI Taxonomy" id="2918990"/>
    <lineage>
        <taxon>Bacteria</taxon>
        <taxon>Bacillati</taxon>
        <taxon>Cyanobacteriota</taxon>
        <taxon>Cyanophyceae</taxon>
        <taxon>Acaryochloridales</taxon>
        <taxon>Thermosynechococcaceae</taxon>
        <taxon>Pseudocalidococcus</taxon>
        <taxon>Pseudocalidococcus azoricus</taxon>
    </lineage>
</organism>
<protein>
    <submittedName>
        <fullName evidence="2">Uncharacterized protein</fullName>
    </submittedName>
</protein>
<reference evidence="3" key="1">
    <citation type="submission" date="2023-07" db="EMBL/GenBank/DDBJ databases">
        <authorList>
            <person name="Luz R."/>
            <person name="Cordeiro R."/>
            <person name="Fonseca A."/>
            <person name="Goncalves V."/>
        </authorList>
    </citation>
    <scope>NUCLEOTIDE SEQUENCE [LARGE SCALE GENOMIC DNA]</scope>
    <source>
        <strain evidence="3">BACA0444</strain>
    </source>
</reference>
<gene>
    <name evidence="2" type="ORF">RIF25_07945</name>
</gene>
<feature type="compositionally biased region" description="Low complexity" evidence="1">
    <location>
        <begin position="48"/>
        <end position="57"/>
    </location>
</feature>
<dbReference type="Pfam" id="PF26369">
    <property type="entry name" value="UPF0426"/>
    <property type="match status" value="1"/>
</dbReference>
<dbReference type="EMBL" id="JAVMIP010000006">
    <property type="protein sequence ID" value="MDS3860744.1"/>
    <property type="molecule type" value="Genomic_DNA"/>
</dbReference>
<sequence length="70" mass="7208">MFVTELSPLAQELTQKPVAFLGGFVSGLLGLSLSEEPVSQWLAKQGATSTSTPSSTPKNSASGPQSISID</sequence>
<dbReference type="RefSeq" id="WP_322878011.1">
    <property type="nucleotide sequence ID" value="NZ_JAVMIP010000006.1"/>
</dbReference>
<evidence type="ECO:0000313" key="2">
    <source>
        <dbReference type="EMBL" id="MDS3860744.1"/>
    </source>
</evidence>
<dbReference type="InterPro" id="IPR040278">
    <property type="entry name" value="UPF0426"/>
</dbReference>
<feature type="region of interest" description="Disordered" evidence="1">
    <location>
        <begin position="42"/>
        <end position="70"/>
    </location>
</feature>
<dbReference type="AlphaFoldDB" id="A0AAE4JY88"/>